<protein>
    <submittedName>
        <fullName evidence="2">YjbQ family protein</fullName>
    </submittedName>
</protein>
<dbReference type="SUPFAM" id="SSF111038">
    <property type="entry name" value="YjbQ-like"/>
    <property type="match status" value="1"/>
</dbReference>
<dbReference type="Gene3D" id="2.60.120.460">
    <property type="entry name" value="YjbQ-like"/>
    <property type="match status" value="1"/>
</dbReference>
<name>A0A7C4D590_THEPE</name>
<dbReference type="PANTHER" id="PTHR30615">
    <property type="entry name" value="UNCHARACTERIZED PROTEIN YJBQ-RELATED"/>
    <property type="match status" value="1"/>
</dbReference>
<comment type="similarity">
    <text evidence="1">Belongs to the UPF0047 family.</text>
</comment>
<dbReference type="PANTHER" id="PTHR30615:SF8">
    <property type="entry name" value="UPF0047 PROTEIN C4A8.02C"/>
    <property type="match status" value="1"/>
</dbReference>
<organism evidence="2">
    <name type="scientific">Thermofilum pendens</name>
    <dbReference type="NCBI Taxonomy" id="2269"/>
    <lineage>
        <taxon>Archaea</taxon>
        <taxon>Thermoproteota</taxon>
        <taxon>Thermoprotei</taxon>
        <taxon>Thermofilales</taxon>
        <taxon>Thermofilaceae</taxon>
        <taxon>Thermofilum</taxon>
    </lineage>
</organism>
<dbReference type="AlphaFoldDB" id="A0A7C4D590"/>
<dbReference type="InterPro" id="IPR035917">
    <property type="entry name" value="YjbQ-like_sf"/>
</dbReference>
<reference evidence="2" key="1">
    <citation type="journal article" date="2020" name="mSystems">
        <title>Genome- and Community-Level Interaction Insights into Carbon Utilization and Element Cycling Functions of Hydrothermarchaeota in Hydrothermal Sediment.</title>
        <authorList>
            <person name="Zhou Z."/>
            <person name="Liu Y."/>
            <person name="Xu W."/>
            <person name="Pan J."/>
            <person name="Luo Z.H."/>
            <person name="Li M."/>
        </authorList>
    </citation>
    <scope>NUCLEOTIDE SEQUENCE</scope>
    <source>
        <strain evidence="2">SpSt-649</strain>
    </source>
</reference>
<dbReference type="Pfam" id="PF01894">
    <property type="entry name" value="YjbQ"/>
    <property type="match status" value="1"/>
</dbReference>
<evidence type="ECO:0000313" key="2">
    <source>
        <dbReference type="EMBL" id="HGM47093.1"/>
    </source>
</evidence>
<proteinExistence type="inferred from homology"/>
<sequence length="137" mass="15499">MRTHVKVLELRTSERFQLVDITRDVEKVVQESEVKNGICVVHAPHATAAVILNEHESGLIRDILNKLRELFPPDAEYMHNRIDDNAHAHIASALLGSSKVLPVVNSRLVRGTWQNIFLVELDGPRNRREVVVQVLGE</sequence>
<accession>A0A7C4D590</accession>
<dbReference type="NCBIfam" id="TIGR00149">
    <property type="entry name" value="TIGR00149_YjbQ"/>
    <property type="match status" value="1"/>
</dbReference>
<gene>
    <name evidence="2" type="ORF">ENU21_05025</name>
</gene>
<evidence type="ECO:0000256" key="1">
    <source>
        <dbReference type="ARBA" id="ARBA00005534"/>
    </source>
</evidence>
<dbReference type="EMBL" id="DTBQ01000141">
    <property type="protein sequence ID" value="HGM47093.1"/>
    <property type="molecule type" value="Genomic_DNA"/>
</dbReference>
<comment type="caution">
    <text evidence="2">The sequence shown here is derived from an EMBL/GenBank/DDBJ whole genome shotgun (WGS) entry which is preliminary data.</text>
</comment>
<dbReference type="PIRSF" id="PIRSF004681">
    <property type="entry name" value="UCP004681"/>
    <property type="match status" value="1"/>
</dbReference>
<dbReference type="InterPro" id="IPR001602">
    <property type="entry name" value="UPF0047_YjbQ-like"/>
</dbReference>